<gene>
    <name evidence="1" type="ORF">HDE69_000122</name>
</gene>
<evidence type="ECO:0000313" key="1">
    <source>
        <dbReference type="EMBL" id="MBB5619086.1"/>
    </source>
</evidence>
<sequence>MGIVTIYGRTGDVEGRRGREEETQSHRGMLPKGRLAKSFLSSWSFAQMTDNSLLDIAFQPLSHSDYGNQIRSYFVNRKGRTNDMVMQRWVSEFTNKNDMFDAIARDIKRNHNMFHDTKGGMINISQAIEINKPNFRVSPINLSEMIAIGGVQEVVVKNNLIRESIEQSTIDRFGKGHNKPHTATVKLDILIKDWYGVDEDDFMNLRSAALLGRKAIAALWVLQHQRGYKPFINVYHYRHDLKIVF</sequence>
<name>A0A7W9DHH2_9SPHI</name>
<protein>
    <submittedName>
        <fullName evidence="1">Uncharacterized protein</fullName>
    </submittedName>
</protein>
<dbReference type="Proteomes" id="UP000537718">
    <property type="component" value="Unassembled WGS sequence"/>
</dbReference>
<dbReference type="AlphaFoldDB" id="A0A7W9DHH2"/>
<comment type="caution">
    <text evidence="1">The sequence shown here is derived from an EMBL/GenBank/DDBJ whole genome shotgun (WGS) entry which is preliminary data.</text>
</comment>
<reference evidence="1 2" key="1">
    <citation type="submission" date="2020-08" db="EMBL/GenBank/DDBJ databases">
        <title>Genomic Encyclopedia of Type Strains, Phase IV (KMG-V): Genome sequencing to study the core and pangenomes of soil and plant-associated prokaryotes.</title>
        <authorList>
            <person name="Whitman W."/>
        </authorList>
    </citation>
    <scope>NUCLEOTIDE SEQUENCE [LARGE SCALE GENOMIC DNA]</scope>
    <source>
        <strain evidence="1 2">MP7CTX6</strain>
    </source>
</reference>
<proteinExistence type="predicted"/>
<dbReference type="RefSeq" id="WP_183865265.1">
    <property type="nucleotide sequence ID" value="NZ_JACHCF010000001.1"/>
</dbReference>
<evidence type="ECO:0000313" key="2">
    <source>
        <dbReference type="Proteomes" id="UP000537718"/>
    </source>
</evidence>
<dbReference type="EMBL" id="JACHCF010000001">
    <property type="protein sequence ID" value="MBB5619086.1"/>
    <property type="molecule type" value="Genomic_DNA"/>
</dbReference>
<accession>A0A7W9DHH2</accession>
<organism evidence="1 2">
    <name type="scientific">Pedobacter cryoconitis</name>
    <dbReference type="NCBI Taxonomy" id="188932"/>
    <lineage>
        <taxon>Bacteria</taxon>
        <taxon>Pseudomonadati</taxon>
        <taxon>Bacteroidota</taxon>
        <taxon>Sphingobacteriia</taxon>
        <taxon>Sphingobacteriales</taxon>
        <taxon>Sphingobacteriaceae</taxon>
        <taxon>Pedobacter</taxon>
    </lineage>
</organism>